<evidence type="ECO:0000313" key="3">
    <source>
        <dbReference type="EMBL" id="TLS53378.1"/>
    </source>
</evidence>
<keyword evidence="4" id="KW-1185">Reference proteome</keyword>
<comment type="caution">
    <text evidence="3">The sequence shown here is derived from an EMBL/GenBank/DDBJ whole genome shotgun (WGS) entry which is preliminary data.</text>
</comment>
<keyword evidence="2" id="KW-1133">Transmembrane helix</keyword>
<name>A0A5R9GIZ0_9BACL</name>
<gene>
    <name evidence="3" type="ORF">FE782_03660</name>
</gene>
<evidence type="ECO:0000313" key="4">
    <source>
        <dbReference type="Proteomes" id="UP000309676"/>
    </source>
</evidence>
<organism evidence="3 4">
    <name type="scientific">Paenibacillus antri</name>
    <dbReference type="NCBI Taxonomy" id="2582848"/>
    <lineage>
        <taxon>Bacteria</taxon>
        <taxon>Bacillati</taxon>
        <taxon>Bacillota</taxon>
        <taxon>Bacilli</taxon>
        <taxon>Bacillales</taxon>
        <taxon>Paenibacillaceae</taxon>
        <taxon>Paenibacillus</taxon>
    </lineage>
</organism>
<dbReference type="RefSeq" id="WP_138192616.1">
    <property type="nucleotide sequence ID" value="NZ_VCIW01000002.1"/>
</dbReference>
<accession>A0A5R9GIZ0</accession>
<dbReference type="OrthoDB" id="2628827at2"/>
<evidence type="ECO:0000256" key="2">
    <source>
        <dbReference type="SAM" id="Phobius"/>
    </source>
</evidence>
<sequence length="202" mass="22093">MSNELGEVKEAPSTEHFEYHHPEANSKGGGRVLSIIAIILAGLSFIGAVLSVSSTLSSLDSLKQENFALRNDVNVLKDYNSKLLEYVGLLNLSHTMEGGIVTDDFVLEKVLFLEDANGDFRISMDISNQPTMALSYSGQGSYTTTDRELKGKILGIIESAGNYYTNNKLDGSPKWEEATVHVTVQNYELGTYSAGEFKLKGE</sequence>
<feature type="transmembrane region" description="Helical" evidence="2">
    <location>
        <begin position="32"/>
        <end position="53"/>
    </location>
</feature>
<reference evidence="3 4" key="1">
    <citation type="submission" date="2019-05" db="EMBL/GenBank/DDBJ databases">
        <authorList>
            <person name="Narsing Rao M.P."/>
            <person name="Li W.J."/>
        </authorList>
    </citation>
    <scope>NUCLEOTIDE SEQUENCE [LARGE SCALE GENOMIC DNA]</scope>
    <source>
        <strain evidence="3 4">SYSU_K30003</strain>
    </source>
</reference>
<protein>
    <submittedName>
        <fullName evidence="3">Uncharacterized protein</fullName>
    </submittedName>
</protein>
<proteinExistence type="predicted"/>
<dbReference type="AlphaFoldDB" id="A0A5R9GIZ0"/>
<dbReference type="EMBL" id="VCIW01000002">
    <property type="protein sequence ID" value="TLS53378.1"/>
    <property type="molecule type" value="Genomic_DNA"/>
</dbReference>
<keyword evidence="2" id="KW-0472">Membrane</keyword>
<keyword evidence="2" id="KW-0812">Transmembrane</keyword>
<dbReference type="Proteomes" id="UP000309676">
    <property type="component" value="Unassembled WGS sequence"/>
</dbReference>
<evidence type="ECO:0000256" key="1">
    <source>
        <dbReference type="SAM" id="MobiDB-lite"/>
    </source>
</evidence>
<feature type="region of interest" description="Disordered" evidence="1">
    <location>
        <begin position="1"/>
        <end position="23"/>
    </location>
</feature>